<evidence type="ECO:0000313" key="2">
    <source>
        <dbReference type="EMBL" id="MVN86642.1"/>
    </source>
</evidence>
<dbReference type="InterPro" id="IPR051678">
    <property type="entry name" value="AGP_Transferase"/>
</dbReference>
<keyword evidence="3" id="KW-1185">Reference proteome</keyword>
<dbReference type="PANTHER" id="PTHR21310">
    <property type="entry name" value="AMINOGLYCOSIDE PHOSPHOTRANSFERASE-RELATED-RELATED"/>
    <property type="match status" value="1"/>
</dbReference>
<organism evidence="2 3">
    <name type="scientific">Deinococcus arboris</name>
    <dbReference type="NCBI Taxonomy" id="2682977"/>
    <lineage>
        <taxon>Bacteria</taxon>
        <taxon>Thermotogati</taxon>
        <taxon>Deinococcota</taxon>
        <taxon>Deinococci</taxon>
        <taxon>Deinococcales</taxon>
        <taxon>Deinococcaceae</taxon>
        <taxon>Deinococcus</taxon>
    </lineage>
</organism>
<dbReference type="Pfam" id="PF01636">
    <property type="entry name" value="APH"/>
    <property type="match status" value="1"/>
</dbReference>
<dbReference type="RefSeq" id="WP_157458709.1">
    <property type="nucleotide sequence ID" value="NZ_WQLB01000008.1"/>
</dbReference>
<evidence type="ECO:0000259" key="1">
    <source>
        <dbReference type="PROSITE" id="PS50011"/>
    </source>
</evidence>
<dbReference type="AlphaFoldDB" id="A0A7C9M1F8"/>
<dbReference type="GO" id="GO:0004672">
    <property type="term" value="F:protein kinase activity"/>
    <property type="evidence" value="ECO:0007669"/>
    <property type="project" value="InterPro"/>
</dbReference>
<feature type="domain" description="Protein kinase" evidence="1">
    <location>
        <begin position="31"/>
        <end position="325"/>
    </location>
</feature>
<dbReference type="GO" id="GO:0005524">
    <property type="term" value="F:ATP binding"/>
    <property type="evidence" value="ECO:0007669"/>
    <property type="project" value="InterPro"/>
</dbReference>
<dbReference type="InterPro" id="IPR000719">
    <property type="entry name" value="Prot_kinase_dom"/>
</dbReference>
<reference evidence="2 3" key="1">
    <citation type="submission" date="2019-12" db="EMBL/GenBank/DDBJ databases">
        <title>Deinococcus sp. HMF7620 Genome sequencing and assembly.</title>
        <authorList>
            <person name="Kang H."/>
            <person name="Kim H."/>
            <person name="Joh K."/>
        </authorList>
    </citation>
    <scope>NUCLEOTIDE SEQUENCE [LARGE SCALE GENOMIC DNA]</scope>
    <source>
        <strain evidence="2 3">HMF7620</strain>
    </source>
</reference>
<dbReference type="SUPFAM" id="SSF56112">
    <property type="entry name" value="Protein kinase-like (PK-like)"/>
    <property type="match status" value="1"/>
</dbReference>
<dbReference type="Gene3D" id="3.30.200.20">
    <property type="entry name" value="Phosphorylase Kinase, domain 1"/>
    <property type="match status" value="1"/>
</dbReference>
<dbReference type="PROSITE" id="PS50011">
    <property type="entry name" value="PROTEIN_KINASE_DOM"/>
    <property type="match status" value="1"/>
</dbReference>
<comment type="caution">
    <text evidence="2">The sequence shown here is derived from an EMBL/GenBank/DDBJ whole genome shotgun (WGS) entry which is preliminary data.</text>
</comment>
<dbReference type="EMBL" id="WQLB01000008">
    <property type="protein sequence ID" value="MVN86642.1"/>
    <property type="molecule type" value="Genomic_DNA"/>
</dbReference>
<protein>
    <submittedName>
        <fullName evidence="2">Phosphotransferase</fullName>
    </submittedName>
</protein>
<accession>A0A7C9M1F8</accession>
<sequence>MKSLTKNTQTHAQIERLVAHAFPETGIADDEQAVLELKEGWFNAAYQIRLRGGRQVVLKIAPPPGADVMQYERHIMFTEVAAMRRVRAVPGIPVPEIYAFDDSLTLCDAPYFFMAHVEGQTLDQLEDTLSAAELAALHRKTGAVIRAVNQIEGPYFGYDGNPALRADTWREAFTRIFEAVLEDAERKGFAYDFTPDELRAALNRHASALEEVTAPRLVHWDAWNPNFFARDGEIVGLIDFERALWAEPLMEAQFRPLFGEGVTPPMEGYGQTTFTPAEEQRMHLYTLHLALVMHTECAYRQYDTDEIFNFSRDLIRREMAWLTAD</sequence>
<dbReference type="PANTHER" id="PTHR21310:SF15">
    <property type="entry name" value="AMINOGLYCOSIDE PHOSPHOTRANSFERASE DOMAIN-CONTAINING PROTEIN"/>
    <property type="match status" value="1"/>
</dbReference>
<gene>
    <name evidence="2" type="ORF">GO986_07670</name>
</gene>
<proteinExistence type="predicted"/>
<evidence type="ECO:0000313" key="3">
    <source>
        <dbReference type="Proteomes" id="UP000483286"/>
    </source>
</evidence>
<dbReference type="InterPro" id="IPR011009">
    <property type="entry name" value="Kinase-like_dom_sf"/>
</dbReference>
<keyword evidence="2" id="KW-0808">Transferase</keyword>
<dbReference type="InterPro" id="IPR002575">
    <property type="entry name" value="Aminoglycoside_PTrfase"/>
</dbReference>
<name>A0A7C9M1F8_9DEIO</name>
<dbReference type="Proteomes" id="UP000483286">
    <property type="component" value="Unassembled WGS sequence"/>
</dbReference>
<dbReference type="Gene3D" id="3.90.1200.10">
    <property type="match status" value="1"/>
</dbReference>